<evidence type="ECO:0000313" key="1">
    <source>
        <dbReference type="EMBL" id="CAK62743.1"/>
    </source>
</evidence>
<dbReference type="EMBL" id="CT868020">
    <property type="protein sequence ID" value="CAK62743.1"/>
    <property type="molecule type" value="Genomic_DNA"/>
</dbReference>
<keyword evidence="2" id="KW-1185">Reference proteome</keyword>
<dbReference type="GeneID" id="5015925"/>
<organism evidence="1 2">
    <name type="scientific">Paramecium tetraurelia</name>
    <dbReference type="NCBI Taxonomy" id="5888"/>
    <lineage>
        <taxon>Eukaryota</taxon>
        <taxon>Sar</taxon>
        <taxon>Alveolata</taxon>
        <taxon>Ciliophora</taxon>
        <taxon>Intramacronucleata</taxon>
        <taxon>Oligohymenophorea</taxon>
        <taxon>Peniculida</taxon>
        <taxon>Parameciidae</taxon>
        <taxon>Paramecium</taxon>
    </lineage>
</organism>
<dbReference type="RefSeq" id="XP_001430141.1">
    <property type="nucleotide sequence ID" value="XM_001430104.1"/>
</dbReference>
<dbReference type="OrthoDB" id="680339at2759"/>
<sequence length="85" mass="9832">MPKPLQQFVQFGPVQIPFSQLFILTRRHVFAAVNLKPVVLGFLFVNYNGHVLVCSRRPVKISLRYDRSRNCRVLDNCPRSCQSDV</sequence>
<reference evidence="1 2" key="1">
    <citation type="journal article" date="2006" name="Nature">
        <title>Global trends of whole-genome duplications revealed by the ciliate Paramecium tetraurelia.</title>
        <authorList>
            <consortium name="Genoscope"/>
            <person name="Aury J.-M."/>
            <person name="Jaillon O."/>
            <person name="Duret L."/>
            <person name="Noel B."/>
            <person name="Jubin C."/>
            <person name="Porcel B.M."/>
            <person name="Segurens B."/>
            <person name="Daubin V."/>
            <person name="Anthouard V."/>
            <person name="Aiach N."/>
            <person name="Arnaiz O."/>
            <person name="Billaut A."/>
            <person name="Beisson J."/>
            <person name="Blanc I."/>
            <person name="Bouhouche K."/>
            <person name="Camara F."/>
            <person name="Duharcourt S."/>
            <person name="Guigo R."/>
            <person name="Gogendeau D."/>
            <person name="Katinka M."/>
            <person name="Keller A.-M."/>
            <person name="Kissmehl R."/>
            <person name="Klotz C."/>
            <person name="Koll F."/>
            <person name="Le Moue A."/>
            <person name="Lepere C."/>
            <person name="Malinsky S."/>
            <person name="Nowacki M."/>
            <person name="Nowak J.K."/>
            <person name="Plattner H."/>
            <person name="Poulain J."/>
            <person name="Ruiz F."/>
            <person name="Serrano V."/>
            <person name="Zagulski M."/>
            <person name="Dessen P."/>
            <person name="Betermier M."/>
            <person name="Weissenbach J."/>
            <person name="Scarpelli C."/>
            <person name="Schachter V."/>
            <person name="Sperling L."/>
            <person name="Meyer E."/>
            <person name="Cohen J."/>
            <person name="Wincker P."/>
        </authorList>
    </citation>
    <scope>NUCLEOTIDE SEQUENCE [LARGE SCALE GENOMIC DNA]</scope>
    <source>
        <strain evidence="1 2">Stock d4-2</strain>
    </source>
</reference>
<dbReference type="AlphaFoldDB" id="A0BW26"/>
<dbReference type="HOGENOM" id="CLU_2517425_0_0_1"/>
<proteinExistence type="predicted"/>
<evidence type="ECO:0000313" key="2">
    <source>
        <dbReference type="Proteomes" id="UP000000600"/>
    </source>
</evidence>
<accession>A0BW26</accession>
<dbReference type="Gene3D" id="3.30.428.10">
    <property type="entry name" value="HIT-like"/>
    <property type="match status" value="1"/>
</dbReference>
<dbReference type="InterPro" id="IPR036265">
    <property type="entry name" value="HIT-like_sf"/>
</dbReference>
<dbReference type="InParanoid" id="A0BW26"/>
<dbReference type="KEGG" id="ptm:GSPATT00032595001"/>
<dbReference type="Proteomes" id="UP000000600">
    <property type="component" value="Unassembled WGS sequence"/>
</dbReference>
<name>A0BW26_PARTE</name>
<gene>
    <name evidence="1" type="ORF">GSPATT00032595001</name>
</gene>
<protein>
    <submittedName>
        <fullName evidence="1">Uncharacterized protein</fullName>
    </submittedName>
</protein>